<evidence type="ECO:0000313" key="5">
    <source>
        <dbReference type="EMBL" id="PND38064.1"/>
    </source>
</evidence>
<evidence type="ECO:0000259" key="4">
    <source>
        <dbReference type="Pfam" id="PF00155"/>
    </source>
</evidence>
<protein>
    <submittedName>
        <fullName evidence="5">Aminotransferase</fullName>
    </submittedName>
</protein>
<accession>A0A2N8KX73</accession>
<dbReference type="SUPFAM" id="SSF53383">
    <property type="entry name" value="PLP-dependent transferases"/>
    <property type="match status" value="1"/>
</dbReference>
<reference evidence="5 6" key="1">
    <citation type="submission" date="2018-01" db="EMBL/GenBank/DDBJ databases">
        <title>Draft genome sequence of Paucibacter aquatile CR182 isolated from freshwater of the Nakdong River.</title>
        <authorList>
            <person name="Choi A."/>
            <person name="Chung E.J."/>
        </authorList>
    </citation>
    <scope>NUCLEOTIDE SEQUENCE [LARGE SCALE GENOMIC DNA]</scope>
    <source>
        <strain evidence="5 6">CR182</strain>
    </source>
</reference>
<evidence type="ECO:0000256" key="3">
    <source>
        <dbReference type="SAM" id="MobiDB-lite"/>
    </source>
</evidence>
<name>A0A2N8KX73_9BURK</name>
<evidence type="ECO:0000313" key="6">
    <source>
        <dbReference type="Proteomes" id="UP000235916"/>
    </source>
</evidence>
<dbReference type="GO" id="GO:0008483">
    <property type="term" value="F:transaminase activity"/>
    <property type="evidence" value="ECO:0007669"/>
    <property type="project" value="UniProtKB-KW"/>
</dbReference>
<dbReference type="RefSeq" id="WP_102767984.1">
    <property type="nucleotide sequence ID" value="NZ_POSP01000003.1"/>
</dbReference>
<organism evidence="5 6">
    <name type="scientific">Kinneretia aquatilis</name>
    <dbReference type="NCBI Taxonomy" id="2070761"/>
    <lineage>
        <taxon>Bacteria</taxon>
        <taxon>Pseudomonadati</taxon>
        <taxon>Pseudomonadota</taxon>
        <taxon>Betaproteobacteria</taxon>
        <taxon>Burkholderiales</taxon>
        <taxon>Sphaerotilaceae</taxon>
        <taxon>Roseateles</taxon>
    </lineage>
</organism>
<dbReference type="InterPro" id="IPR015421">
    <property type="entry name" value="PyrdxlP-dep_Trfase_major"/>
</dbReference>
<evidence type="ECO:0000256" key="2">
    <source>
        <dbReference type="ARBA" id="ARBA00022898"/>
    </source>
</evidence>
<dbReference type="CDD" id="cd00609">
    <property type="entry name" value="AAT_like"/>
    <property type="match status" value="1"/>
</dbReference>
<gene>
    <name evidence="5" type="ORF">C1O66_11390</name>
</gene>
<keyword evidence="5" id="KW-0032">Aminotransferase</keyword>
<dbReference type="Pfam" id="PF00155">
    <property type="entry name" value="Aminotran_1_2"/>
    <property type="match status" value="1"/>
</dbReference>
<dbReference type="PANTHER" id="PTHR42885:SF1">
    <property type="entry name" value="THREONINE-PHOSPHATE DECARBOXYLASE"/>
    <property type="match status" value="1"/>
</dbReference>
<proteinExistence type="predicted"/>
<sequence>MSAALPFIPEHGGADSGPTPRHDFSSNASPLGPPPTLWQAVLDADRSRYPDPQYRALRQRLAAAHGLEEGERVLPASGGAEAIRRLSLAALRAGLRHVWLPSPGFADYEAAALALGLQVHRYAASQDLVQGLGRQEDGLPCAAPALVWVCDPCNPTGASFSLDEWMVLDLALQDSDSILAVDQAYEPLRLDGACALPADLAERAWRLICPNKALGMTGVRAAYLIAPAACPLHELALQLAPSWVLASEGCALLQAWCKPETERYLSQVRAQLREWQQDQRALLAELGWQQSEASCGNFWLTRPTQDSDSLLSALRQRGIKLRDARSFGLPGWLRVSTQPPSAQAALYQAIKDLPQ</sequence>
<keyword evidence="2" id="KW-0663">Pyridoxal phosphate</keyword>
<dbReference type="InterPro" id="IPR015422">
    <property type="entry name" value="PyrdxlP-dep_Trfase_small"/>
</dbReference>
<dbReference type="Gene3D" id="3.40.640.10">
    <property type="entry name" value="Type I PLP-dependent aspartate aminotransferase-like (Major domain)"/>
    <property type="match status" value="1"/>
</dbReference>
<dbReference type="Proteomes" id="UP000235916">
    <property type="component" value="Unassembled WGS sequence"/>
</dbReference>
<dbReference type="EMBL" id="POSP01000003">
    <property type="protein sequence ID" value="PND38064.1"/>
    <property type="molecule type" value="Genomic_DNA"/>
</dbReference>
<feature type="region of interest" description="Disordered" evidence="3">
    <location>
        <begin position="1"/>
        <end position="32"/>
    </location>
</feature>
<keyword evidence="5" id="KW-0808">Transferase</keyword>
<dbReference type="Gene3D" id="3.90.1150.10">
    <property type="entry name" value="Aspartate Aminotransferase, domain 1"/>
    <property type="match status" value="1"/>
</dbReference>
<keyword evidence="6" id="KW-1185">Reference proteome</keyword>
<dbReference type="OrthoDB" id="9813612at2"/>
<comment type="caution">
    <text evidence="5">The sequence shown here is derived from an EMBL/GenBank/DDBJ whole genome shotgun (WGS) entry which is preliminary data.</text>
</comment>
<dbReference type="AlphaFoldDB" id="A0A2N8KX73"/>
<dbReference type="PANTHER" id="PTHR42885">
    <property type="entry name" value="HISTIDINOL-PHOSPHATE AMINOTRANSFERASE-RELATED"/>
    <property type="match status" value="1"/>
</dbReference>
<dbReference type="GO" id="GO:0030170">
    <property type="term" value="F:pyridoxal phosphate binding"/>
    <property type="evidence" value="ECO:0007669"/>
    <property type="project" value="InterPro"/>
</dbReference>
<feature type="domain" description="Aminotransferase class I/classII large" evidence="4">
    <location>
        <begin position="23"/>
        <end position="339"/>
    </location>
</feature>
<comment type="cofactor">
    <cofactor evidence="1">
        <name>pyridoxal 5'-phosphate</name>
        <dbReference type="ChEBI" id="CHEBI:597326"/>
    </cofactor>
</comment>
<dbReference type="InterPro" id="IPR004839">
    <property type="entry name" value="Aminotransferase_I/II_large"/>
</dbReference>
<evidence type="ECO:0000256" key="1">
    <source>
        <dbReference type="ARBA" id="ARBA00001933"/>
    </source>
</evidence>
<dbReference type="InterPro" id="IPR015424">
    <property type="entry name" value="PyrdxlP-dep_Trfase"/>
</dbReference>